<proteinExistence type="predicted"/>
<dbReference type="EMBL" id="JAFBCL010000001">
    <property type="protein sequence ID" value="MBM7811159.1"/>
    <property type="molecule type" value="Genomic_DNA"/>
</dbReference>
<feature type="signal peptide" evidence="2">
    <location>
        <begin position="1"/>
        <end position="20"/>
    </location>
</feature>
<dbReference type="PROSITE" id="PS51257">
    <property type="entry name" value="PROKAR_LIPOPROTEIN"/>
    <property type="match status" value="1"/>
</dbReference>
<evidence type="ECO:0000256" key="1">
    <source>
        <dbReference type="SAM" id="MobiDB-lite"/>
    </source>
</evidence>
<accession>A0ABS2S5H5</accession>
<keyword evidence="2" id="KW-0732">Signal</keyword>
<comment type="caution">
    <text evidence="3">The sequence shown here is derived from an EMBL/GenBank/DDBJ whole genome shotgun (WGS) entry which is preliminary data.</text>
</comment>
<evidence type="ECO:0000313" key="3">
    <source>
        <dbReference type="EMBL" id="MBM7811159.1"/>
    </source>
</evidence>
<feature type="chain" id="PRO_5045991885" description="DUF4352 domain-containing protein" evidence="2">
    <location>
        <begin position="21"/>
        <end position="180"/>
    </location>
</feature>
<keyword evidence="4" id="KW-1185">Reference proteome</keyword>
<dbReference type="Proteomes" id="UP001195724">
    <property type="component" value="Unassembled WGS sequence"/>
</dbReference>
<protein>
    <recommendedName>
        <fullName evidence="5">DUF4352 domain-containing protein</fullName>
    </recommendedName>
</protein>
<organism evidence="3 4">
    <name type="scientific">Saccharothrix algeriensis</name>
    <dbReference type="NCBI Taxonomy" id="173560"/>
    <lineage>
        <taxon>Bacteria</taxon>
        <taxon>Bacillati</taxon>
        <taxon>Actinomycetota</taxon>
        <taxon>Actinomycetes</taxon>
        <taxon>Pseudonocardiales</taxon>
        <taxon>Pseudonocardiaceae</taxon>
        <taxon>Saccharothrix</taxon>
    </lineage>
</organism>
<reference evidence="3 4" key="1">
    <citation type="submission" date="2021-01" db="EMBL/GenBank/DDBJ databases">
        <title>Sequencing the genomes of 1000 actinobacteria strains.</title>
        <authorList>
            <person name="Klenk H.-P."/>
        </authorList>
    </citation>
    <scope>NUCLEOTIDE SEQUENCE [LARGE SCALE GENOMIC DNA]</scope>
    <source>
        <strain evidence="3 4">DSM 44581</strain>
    </source>
</reference>
<evidence type="ECO:0000313" key="4">
    <source>
        <dbReference type="Proteomes" id="UP001195724"/>
    </source>
</evidence>
<sequence length="180" mass="17949">MRFAGLAVGLCLAVASAGCAEHSALSDTSVPGTASSAAAEPNDAPPAAAPYAAFGSQRVWPDGLSVGVSQARSLKPSDTSFPKAPRTAVFVLTVVNGTPSAYRTSELAVHATVGGEPAAEVLDSVQGLNGLGAAVDEVPPGGETMLTLAFAVPEDPVRLRLVVEPHGSAQGAITTFEGVA</sequence>
<gene>
    <name evidence="3" type="ORF">JOE68_002024</name>
</gene>
<evidence type="ECO:0008006" key="5">
    <source>
        <dbReference type="Google" id="ProtNLM"/>
    </source>
</evidence>
<evidence type="ECO:0000256" key="2">
    <source>
        <dbReference type="SAM" id="SignalP"/>
    </source>
</evidence>
<feature type="region of interest" description="Disordered" evidence="1">
    <location>
        <begin position="25"/>
        <end position="45"/>
    </location>
</feature>
<dbReference type="RefSeq" id="WP_204842028.1">
    <property type="nucleotide sequence ID" value="NZ_JAFBCL010000001.1"/>
</dbReference>
<name>A0ABS2S5H5_9PSEU</name>